<reference evidence="2" key="1">
    <citation type="submission" date="2014-11" db="EMBL/GenBank/DDBJ databases">
        <authorList>
            <person name="Amaro Gonzalez C."/>
        </authorList>
    </citation>
    <scope>NUCLEOTIDE SEQUENCE</scope>
</reference>
<dbReference type="AlphaFoldDB" id="A0A0E9RSY2"/>
<sequence>MRKPSPWGHSSCPLLSFTPLCSPCALISVHPVIQLDVTLLRFQLEAYSTHKNLM</sequence>
<name>A0A0E9RSY2_ANGAN</name>
<dbReference type="EMBL" id="GBXM01077022">
    <property type="protein sequence ID" value="JAH31555.1"/>
    <property type="molecule type" value="Transcribed_RNA"/>
</dbReference>
<proteinExistence type="predicted"/>
<accession>A0A0E9RSY2</accession>
<organism evidence="2">
    <name type="scientific">Anguilla anguilla</name>
    <name type="common">European freshwater eel</name>
    <name type="synonym">Muraena anguilla</name>
    <dbReference type="NCBI Taxonomy" id="7936"/>
    <lineage>
        <taxon>Eukaryota</taxon>
        <taxon>Metazoa</taxon>
        <taxon>Chordata</taxon>
        <taxon>Craniata</taxon>
        <taxon>Vertebrata</taxon>
        <taxon>Euteleostomi</taxon>
        <taxon>Actinopterygii</taxon>
        <taxon>Neopterygii</taxon>
        <taxon>Teleostei</taxon>
        <taxon>Anguilliformes</taxon>
        <taxon>Anguillidae</taxon>
        <taxon>Anguilla</taxon>
    </lineage>
</organism>
<feature type="chain" id="PRO_5012542742" evidence="1">
    <location>
        <begin position="16"/>
        <end position="54"/>
    </location>
</feature>
<evidence type="ECO:0000256" key="1">
    <source>
        <dbReference type="SAM" id="SignalP"/>
    </source>
</evidence>
<keyword evidence="1" id="KW-0732">Signal</keyword>
<feature type="signal peptide" evidence="1">
    <location>
        <begin position="1"/>
        <end position="15"/>
    </location>
</feature>
<protein>
    <submittedName>
        <fullName evidence="2">Uncharacterized protein</fullName>
    </submittedName>
</protein>
<evidence type="ECO:0000313" key="2">
    <source>
        <dbReference type="EMBL" id="JAH31555.1"/>
    </source>
</evidence>
<reference evidence="2" key="2">
    <citation type="journal article" date="2015" name="Fish Shellfish Immunol.">
        <title>Early steps in the European eel (Anguilla anguilla)-Vibrio vulnificus interaction in the gills: Role of the RtxA13 toxin.</title>
        <authorList>
            <person name="Callol A."/>
            <person name="Pajuelo D."/>
            <person name="Ebbesson L."/>
            <person name="Teles M."/>
            <person name="MacKenzie S."/>
            <person name="Amaro C."/>
        </authorList>
    </citation>
    <scope>NUCLEOTIDE SEQUENCE</scope>
</reference>